<sequence>MARSAPFSSVTQPYAIRIDDFADSANLKTIPLLHALSHTHTDHIIGLSSKSFGRCVICSLDAKEMLLRHEVFAERQLKEMDIRAENVRTYRHLKVPPRTMDDGTVFYHGARDLLKDIPLNNPTPYELSDGQLVTITLIEANHCPGAVMFLIEGSQGAVLHTGDFRAEPWFLDYLRKHPFLEKYLAPIGAGTGLAASNTSAGETLEAIYLDTACLLSIGAVPSKDDATAGLITLMKLFPPSTRFFINGWTWGYEDVYKAVARAFRTKIHVDRYKHTVYTHLHREPFLAEIVTRNEQETRFHACERFNRCDAVKVDGRATHTADGHHVVYVNPVTMGTTEWRSYLRDTERRIRNGEPIHHLLVALSRHSPLPELREFVSMFKPRRVVPNTLDPRLGGLDWTAMPGMFSDCISTDEQIFRAEVRQDIADEIHVDWRTLSLSTEETEDVALANLAGDGAQDVAKRWADSGKMRRKLDILLQYLDGPERQAVERLIHDDIFDDGSSQVEDIWHQASLPPASRGGPSVQKPTIQGRATREETDRAMARVRTGFSKPAASASHDSDEDTGDDDDEEAHARTAHYFFSSYIGMPSQLTDPAATSSSPIHKSTNNERTGALTKSSPPTSPSVTLLLVTPRSRIGTQPFAPLATEANDVVVENVVSPRTPQRAPSLGSPFQLLSPAPSTRKRRRPERDQSVMPALLDTIESTLSRSTSDHLAPIKSIDLHQHRKITPGTSVSKEQHSTKPERGPKKRRITEEEKDGVSDSAQENSVLQDRTAATSLTPRRLSRTDTVRACSSKRDLEPSSSLSRLAKTEERRMRSTLRAKIAQRLGRASSSVTDEPRRTEPKQSSPPPVDNIASCVPEEQALRLPQHLRKNASEVSVEVEMDAGRVKQLVSNFREQYDQGFRPGVVIPLLECLESQ</sequence>
<dbReference type="SUPFAM" id="SSF56281">
    <property type="entry name" value="Metallo-hydrolase/oxidoreductase"/>
    <property type="match status" value="1"/>
</dbReference>
<feature type="compositionally biased region" description="Polar residues" evidence="13">
    <location>
        <begin position="589"/>
        <end position="608"/>
    </location>
</feature>
<evidence type="ECO:0000313" key="15">
    <source>
        <dbReference type="EMBL" id="KIP02784.1"/>
    </source>
</evidence>
<dbReference type="GO" id="GO:0004519">
    <property type="term" value="F:endonuclease activity"/>
    <property type="evidence" value="ECO:0007669"/>
    <property type="project" value="UniProtKB-KW"/>
</dbReference>
<gene>
    <name evidence="15" type="ORF">PHLGIDRAFT_130541</name>
</gene>
<dbReference type="EMBL" id="KN840653">
    <property type="protein sequence ID" value="KIP02784.1"/>
    <property type="molecule type" value="Genomic_DNA"/>
</dbReference>
<evidence type="ECO:0000256" key="12">
    <source>
        <dbReference type="ARBA" id="ARBA00042677"/>
    </source>
</evidence>
<dbReference type="Proteomes" id="UP000053257">
    <property type="component" value="Unassembled WGS sequence"/>
</dbReference>
<dbReference type="GO" id="GO:0006303">
    <property type="term" value="P:double-strand break repair via nonhomologous end joining"/>
    <property type="evidence" value="ECO:0007669"/>
    <property type="project" value="TreeGrafter"/>
</dbReference>
<dbReference type="AlphaFoldDB" id="A0A0C3NDZ9"/>
<keyword evidence="10" id="KW-0539">Nucleus</keyword>
<keyword evidence="6" id="KW-0378">Hydrolase</keyword>
<dbReference type="STRING" id="745531.A0A0C3NDZ9"/>
<keyword evidence="7" id="KW-0269">Exonuclease</keyword>
<dbReference type="InterPro" id="IPR011084">
    <property type="entry name" value="DRMBL"/>
</dbReference>
<feature type="region of interest" description="Disordered" evidence="13">
    <location>
        <begin position="511"/>
        <end position="568"/>
    </location>
</feature>
<dbReference type="Gene3D" id="3.60.15.10">
    <property type="entry name" value="Ribonuclease Z/Hydroxyacylglutathione hydrolase-like"/>
    <property type="match status" value="1"/>
</dbReference>
<evidence type="ECO:0000256" key="2">
    <source>
        <dbReference type="ARBA" id="ARBA00010304"/>
    </source>
</evidence>
<evidence type="ECO:0000256" key="1">
    <source>
        <dbReference type="ARBA" id="ARBA00004123"/>
    </source>
</evidence>
<dbReference type="GO" id="GO:0000723">
    <property type="term" value="P:telomere maintenance"/>
    <property type="evidence" value="ECO:0007669"/>
    <property type="project" value="TreeGrafter"/>
</dbReference>
<dbReference type="GO" id="GO:0006310">
    <property type="term" value="P:DNA recombination"/>
    <property type="evidence" value="ECO:0007669"/>
    <property type="project" value="UniProtKB-KW"/>
</dbReference>
<evidence type="ECO:0000256" key="5">
    <source>
        <dbReference type="ARBA" id="ARBA00022763"/>
    </source>
</evidence>
<feature type="compositionally biased region" description="Basic and acidic residues" evidence="13">
    <location>
        <begin position="733"/>
        <end position="757"/>
    </location>
</feature>
<dbReference type="OrthoDB" id="5561659at2759"/>
<dbReference type="GO" id="GO:0005634">
    <property type="term" value="C:nucleus"/>
    <property type="evidence" value="ECO:0007669"/>
    <property type="project" value="UniProtKB-SubCell"/>
</dbReference>
<dbReference type="GO" id="GO:0035312">
    <property type="term" value="F:5'-3' DNA exonuclease activity"/>
    <property type="evidence" value="ECO:0007669"/>
    <property type="project" value="TreeGrafter"/>
</dbReference>
<comment type="subcellular location">
    <subcellularLocation>
        <location evidence="1">Nucleus</location>
    </subcellularLocation>
</comment>
<keyword evidence="16" id="KW-1185">Reference proteome</keyword>
<evidence type="ECO:0000256" key="4">
    <source>
        <dbReference type="ARBA" id="ARBA00022759"/>
    </source>
</evidence>
<feature type="domain" description="DNA repair metallo-beta-lactamase" evidence="14">
    <location>
        <begin position="286"/>
        <end position="388"/>
    </location>
</feature>
<dbReference type="GO" id="GO:0003684">
    <property type="term" value="F:damaged DNA binding"/>
    <property type="evidence" value="ECO:0007669"/>
    <property type="project" value="TreeGrafter"/>
</dbReference>
<name>A0A0C3NDZ9_PHLG1</name>
<keyword evidence="9" id="KW-0234">DNA repair</keyword>
<dbReference type="Pfam" id="PF07522">
    <property type="entry name" value="DRMBL"/>
    <property type="match status" value="1"/>
</dbReference>
<protein>
    <recommendedName>
        <fullName evidence="11">Protein artemis</fullName>
    </recommendedName>
    <alternativeName>
        <fullName evidence="12">DNA cross-link repair 1C protein</fullName>
    </alternativeName>
</protein>
<feature type="compositionally biased region" description="Polar residues" evidence="13">
    <location>
        <begin position="759"/>
        <end position="777"/>
    </location>
</feature>
<evidence type="ECO:0000256" key="8">
    <source>
        <dbReference type="ARBA" id="ARBA00023172"/>
    </source>
</evidence>
<evidence type="ECO:0000256" key="13">
    <source>
        <dbReference type="SAM" id="MobiDB-lite"/>
    </source>
</evidence>
<dbReference type="PANTHER" id="PTHR23240:SF8">
    <property type="entry name" value="PROTEIN ARTEMIS"/>
    <property type="match status" value="1"/>
</dbReference>
<accession>A0A0C3NDZ9</accession>
<evidence type="ECO:0000259" key="14">
    <source>
        <dbReference type="Pfam" id="PF07522"/>
    </source>
</evidence>
<reference evidence="15 16" key="1">
    <citation type="journal article" date="2014" name="PLoS Genet.">
        <title>Analysis of the Phlebiopsis gigantea genome, transcriptome and secretome provides insight into its pioneer colonization strategies of wood.</title>
        <authorList>
            <person name="Hori C."/>
            <person name="Ishida T."/>
            <person name="Igarashi K."/>
            <person name="Samejima M."/>
            <person name="Suzuki H."/>
            <person name="Master E."/>
            <person name="Ferreira P."/>
            <person name="Ruiz-Duenas F.J."/>
            <person name="Held B."/>
            <person name="Canessa P."/>
            <person name="Larrondo L.F."/>
            <person name="Schmoll M."/>
            <person name="Druzhinina I.S."/>
            <person name="Kubicek C.P."/>
            <person name="Gaskell J.A."/>
            <person name="Kersten P."/>
            <person name="St John F."/>
            <person name="Glasner J."/>
            <person name="Sabat G."/>
            <person name="Splinter BonDurant S."/>
            <person name="Syed K."/>
            <person name="Yadav J."/>
            <person name="Mgbeahuruike A.C."/>
            <person name="Kovalchuk A."/>
            <person name="Asiegbu F.O."/>
            <person name="Lackner G."/>
            <person name="Hoffmeister D."/>
            <person name="Rencoret J."/>
            <person name="Gutierrez A."/>
            <person name="Sun H."/>
            <person name="Lindquist E."/>
            <person name="Barry K."/>
            <person name="Riley R."/>
            <person name="Grigoriev I.V."/>
            <person name="Henrissat B."/>
            <person name="Kues U."/>
            <person name="Berka R.M."/>
            <person name="Martinez A.T."/>
            <person name="Covert S.F."/>
            <person name="Blanchette R.A."/>
            <person name="Cullen D."/>
        </authorList>
    </citation>
    <scope>NUCLEOTIDE SEQUENCE [LARGE SCALE GENOMIC DNA]</scope>
    <source>
        <strain evidence="15 16">11061_1 CR5-6</strain>
    </source>
</reference>
<feature type="compositionally biased region" description="Basic and acidic residues" evidence="13">
    <location>
        <begin position="531"/>
        <end position="540"/>
    </location>
</feature>
<feature type="region of interest" description="Disordered" evidence="13">
    <location>
        <begin position="659"/>
        <end position="853"/>
    </location>
</feature>
<keyword evidence="5" id="KW-0227">DNA damage</keyword>
<feature type="compositionally biased region" description="Low complexity" evidence="13">
    <location>
        <begin position="612"/>
        <end position="623"/>
    </location>
</feature>
<keyword evidence="4" id="KW-0255">Endonuclease</keyword>
<evidence type="ECO:0000256" key="10">
    <source>
        <dbReference type="ARBA" id="ARBA00023242"/>
    </source>
</evidence>
<proteinExistence type="inferred from homology"/>
<feature type="compositionally biased region" description="Basic and acidic residues" evidence="13">
    <location>
        <begin position="782"/>
        <end position="797"/>
    </location>
</feature>
<evidence type="ECO:0000256" key="7">
    <source>
        <dbReference type="ARBA" id="ARBA00022839"/>
    </source>
</evidence>
<dbReference type="InterPro" id="IPR036866">
    <property type="entry name" value="RibonucZ/Hydroxyglut_hydro"/>
</dbReference>
<feature type="compositionally biased region" description="Acidic residues" evidence="13">
    <location>
        <begin position="558"/>
        <end position="568"/>
    </location>
</feature>
<organism evidence="15 16">
    <name type="scientific">Phlebiopsis gigantea (strain 11061_1 CR5-6)</name>
    <name type="common">White-rot fungus</name>
    <name type="synonym">Peniophora gigantea</name>
    <dbReference type="NCBI Taxonomy" id="745531"/>
    <lineage>
        <taxon>Eukaryota</taxon>
        <taxon>Fungi</taxon>
        <taxon>Dikarya</taxon>
        <taxon>Basidiomycota</taxon>
        <taxon>Agaricomycotina</taxon>
        <taxon>Agaricomycetes</taxon>
        <taxon>Polyporales</taxon>
        <taxon>Phanerochaetaceae</taxon>
        <taxon>Phlebiopsis</taxon>
    </lineage>
</organism>
<evidence type="ECO:0000256" key="3">
    <source>
        <dbReference type="ARBA" id="ARBA00022722"/>
    </source>
</evidence>
<dbReference type="GO" id="GO:0036297">
    <property type="term" value="P:interstrand cross-link repair"/>
    <property type="evidence" value="ECO:0007669"/>
    <property type="project" value="TreeGrafter"/>
</dbReference>
<evidence type="ECO:0000313" key="16">
    <source>
        <dbReference type="Proteomes" id="UP000053257"/>
    </source>
</evidence>
<feature type="region of interest" description="Disordered" evidence="13">
    <location>
        <begin position="589"/>
        <end position="623"/>
    </location>
</feature>
<comment type="similarity">
    <text evidence="2">Belongs to the DNA repair metallo-beta-lactamase (DRMBL) family.</text>
</comment>
<evidence type="ECO:0000256" key="11">
    <source>
        <dbReference type="ARBA" id="ARBA00039759"/>
    </source>
</evidence>
<keyword evidence="3" id="KW-0540">Nuclease</keyword>
<keyword evidence="8" id="KW-0233">DNA recombination</keyword>
<evidence type="ECO:0000256" key="6">
    <source>
        <dbReference type="ARBA" id="ARBA00022801"/>
    </source>
</evidence>
<evidence type="ECO:0000256" key="9">
    <source>
        <dbReference type="ARBA" id="ARBA00023204"/>
    </source>
</evidence>
<dbReference type="PANTHER" id="PTHR23240">
    <property type="entry name" value="DNA CROSS-LINK REPAIR PROTEIN PSO2/SNM1-RELATED"/>
    <property type="match status" value="1"/>
</dbReference>
<dbReference type="HOGENOM" id="CLU_008345_1_0_1"/>